<evidence type="ECO:0000256" key="1">
    <source>
        <dbReference type="ARBA" id="ARBA00001561"/>
    </source>
</evidence>
<dbReference type="EC" id="3.5.1.28" evidence="4"/>
<accession>A0A8F3DYK8</accession>
<reference evidence="12" key="2">
    <citation type="submission" date="2021-02" db="EMBL/GenBank/DDBJ databases">
        <title>Comparative genomics of Ferrovum myxofaciens strains, predominant extremophile bacteria forming large biofilm stalactites in acid mine ecosystems.</title>
        <authorList>
            <person name="Burkartova K."/>
            <person name="Ridl J."/>
            <person name="Pajer P."/>
            <person name="Falteisek L."/>
        </authorList>
    </citation>
    <scope>NUCLEOTIDE SEQUENCE</scope>
    <source>
        <strain evidence="12">MI1III</strain>
    </source>
</reference>
<dbReference type="Pfam" id="PF01520">
    <property type="entry name" value="Amidase_3"/>
    <property type="match status" value="1"/>
</dbReference>
<dbReference type="AlphaFoldDB" id="A0A8F3DYK8"/>
<dbReference type="InterPro" id="IPR050695">
    <property type="entry name" value="N-acetylmuramoyl_amidase_3"/>
</dbReference>
<dbReference type="EMBL" id="CP071137">
    <property type="protein sequence ID" value="QWY77880.1"/>
    <property type="molecule type" value="Genomic_DNA"/>
</dbReference>
<evidence type="ECO:0000259" key="10">
    <source>
        <dbReference type="SMART" id="SM00646"/>
    </source>
</evidence>
<evidence type="ECO:0000313" key="11">
    <source>
        <dbReference type="EMBL" id="KXW58173.1"/>
    </source>
</evidence>
<protein>
    <recommendedName>
        <fullName evidence="9">N-acetylmuramoyl-L-alanine amidase AmiC</fullName>
        <ecNumber evidence="4">3.5.1.28</ecNumber>
    </recommendedName>
</protein>
<comment type="catalytic activity">
    <reaction evidence="1">
        <text>Hydrolyzes the link between N-acetylmuramoyl residues and L-amino acid residues in certain cell-wall glycopeptides.</text>
        <dbReference type="EC" id="3.5.1.28"/>
    </reaction>
</comment>
<accession>A0A149VY69</accession>
<dbReference type="FunFam" id="3.40.630.40:FF:000001">
    <property type="entry name" value="N-acetylmuramoyl-L-alanine amidase"/>
    <property type="match status" value="1"/>
</dbReference>
<dbReference type="GO" id="GO:0008745">
    <property type="term" value="F:N-acetylmuramoyl-L-alanine amidase activity"/>
    <property type="evidence" value="ECO:0007669"/>
    <property type="project" value="UniProtKB-EC"/>
</dbReference>
<evidence type="ECO:0000256" key="3">
    <source>
        <dbReference type="ARBA" id="ARBA00010860"/>
    </source>
</evidence>
<evidence type="ECO:0000313" key="13">
    <source>
        <dbReference type="Proteomes" id="UP000075653"/>
    </source>
</evidence>
<evidence type="ECO:0000256" key="4">
    <source>
        <dbReference type="ARBA" id="ARBA00011901"/>
    </source>
</evidence>
<comment type="subcellular location">
    <subcellularLocation>
        <location evidence="2">Periplasm</location>
    </subcellularLocation>
</comment>
<keyword evidence="5" id="KW-0732">Signal</keyword>
<dbReference type="GO" id="GO:0030288">
    <property type="term" value="C:outer membrane-bounded periplasmic space"/>
    <property type="evidence" value="ECO:0007669"/>
    <property type="project" value="TreeGrafter"/>
</dbReference>
<dbReference type="EMBL" id="LRRD01000022">
    <property type="protein sequence ID" value="KXW58173.1"/>
    <property type="molecule type" value="Genomic_DNA"/>
</dbReference>
<dbReference type="Gene3D" id="3.40.630.40">
    <property type="entry name" value="Zn-dependent exopeptidases"/>
    <property type="match status" value="1"/>
</dbReference>
<evidence type="ECO:0000313" key="12">
    <source>
        <dbReference type="EMBL" id="QWY77880.1"/>
    </source>
</evidence>
<dbReference type="InterPro" id="IPR021731">
    <property type="entry name" value="AMIN_dom"/>
</dbReference>
<evidence type="ECO:0000256" key="9">
    <source>
        <dbReference type="ARBA" id="ARBA00074581"/>
    </source>
</evidence>
<dbReference type="PANTHER" id="PTHR30404:SF0">
    <property type="entry name" value="N-ACETYLMURAMOYL-L-ALANINE AMIDASE AMIC"/>
    <property type="match status" value="1"/>
</dbReference>
<keyword evidence="8" id="KW-0961">Cell wall biogenesis/degradation</keyword>
<dbReference type="PATRIC" id="fig|1789004.3.peg.1317"/>
<evidence type="ECO:0000256" key="7">
    <source>
        <dbReference type="ARBA" id="ARBA00022801"/>
    </source>
</evidence>
<feature type="domain" description="MurNAc-LAA" evidence="10">
    <location>
        <begin position="271"/>
        <end position="426"/>
    </location>
</feature>
<dbReference type="Pfam" id="PF11741">
    <property type="entry name" value="AMIN"/>
    <property type="match status" value="1"/>
</dbReference>
<dbReference type="Proteomes" id="UP000683551">
    <property type="component" value="Chromosome"/>
</dbReference>
<sequence length="452" mass="48348">MSRTALGYVFAALILLGSSVLSPVAHGEETRIRAVRLWPASDYTRVTFEATQAIHGTLFSVPNPDRLVLDLEGVTATQPLEQMAAQLSPQDPYLRKIRVGHFKPGVVRVVFDLKGPVNATSALLEPVGDYGYRLVLDIYPATATPDPLSPVLDKPALQVQNDIPPGQSPRPSPVVAASPPVPIAEADVPRQGAETRSDAGAGGPARRTLIIAVDAGHGGEDPGAHGEAGTHEKNVTLAIARRLKAVIDAQPGLSAVLIRDGDYFIPLQERTVKAHRLHADLFVSVHADAYINQEARGSSVFALSEKGATSVAARWLAKHENDADLVGGVTLPTHQAYLAQTLFDLSQTATINDSLKMARAVLGELDQINVLHRGFVEQAGFAVLKSPDIPSILVETAFITNPEEERRLNDPAYQEKLAQAITHGLQDYLHRSGAWGQHVTALSPTHLAGSAP</sequence>
<keyword evidence="13" id="KW-1185">Reference proteome</keyword>
<reference evidence="11 13" key="1">
    <citation type="submission" date="2016-01" db="EMBL/GenBank/DDBJ databases">
        <title>Genome sequence of the acidophilic iron oxidising Ferrovum strain Z-31.</title>
        <authorList>
            <person name="Poehlein A."/>
            <person name="Ullrich S.R."/>
            <person name="Schloemann M."/>
            <person name="Muehling M."/>
            <person name="Daniel R."/>
        </authorList>
    </citation>
    <scope>NUCLEOTIDE SEQUENCE [LARGE SCALE GENOMIC DNA]</scope>
    <source>
        <strain evidence="11 13">Z-31</strain>
    </source>
</reference>
<dbReference type="Proteomes" id="UP000075653">
    <property type="component" value="Unassembled WGS sequence"/>
</dbReference>
<comment type="similarity">
    <text evidence="3">Belongs to the N-acetylmuramoyl-L-alanine amidase 3 family.</text>
</comment>
<proteinExistence type="inferred from homology"/>
<keyword evidence="6" id="KW-0574">Periplasm</keyword>
<organism evidence="11 13">
    <name type="scientific">Ferrovum myxofaciens</name>
    <dbReference type="NCBI Taxonomy" id="416213"/>
    <lineage>
        <taxon>Bacteria</taxon>
        <taxon>Pseudomonadati</taxon>
        <taxon>Pseudomonadota</taxon>
        <taxon>Betaproteobacteria</taxon>
        <taxon>Ferrovales</taxon>
        <taxon>Ferrovaceae</taxon>
        <taxon>Ferrovum</taxon>
    </lineage>
</organism>
<name>A0A8F3DYK8_9PROT</name>
<dbReference type="GO" id="GO:0009253">
    <property type="term" value="P:peptidoglycan catabolic process"/>
    <property type="evidence" value="ECO:0007669"/>
    <property type="project" value="InterPro"/>
</dbReference>
<evidence type="ECO:0000256" key="2">
    <source>
        <dbReference type="ARBA" id="ARBA00004418"/>
    </source>
</evidence>
<dbReference type="InterPro" id="IPR002508">
    <property type="entry name" value="MurNAc-LAA_cat"/>
</dbReference>
<dbReference type="CDD" id="cd02696">
    <property type="entry name" value="MurNAc-LAA"/>
    <property type="match status" value="1"/>
</dbReference>
<dbReference type="PANTHER" id="PTHR30404">
    <property type="entry name" value="N-ACETYLMURAMOYL-L-ALANINE AMIDASE"/>
    <property type="match status" value="1"/>
</dbReference>
<keyword evidence="7 11" id="KW-0378">Hydrolase</keyword>
<dbReference type="SUPFAM" id="SSF53187">
    <property type="entry name" value="Zn-dependent exopeptidases"/>
    <property type="match status" value="1"/>
</dbReference>
<gene>
    <name evidence="11" type="primary">amiC</name>
    <name evidence="11" type="ORF">FEMY_12960</name>
    <name evidence="12" type="ORF">JZL65_01975</name>
</gene>
<dbReference type="Gene3D" id="2.60.40.3500">
    <property type="match status" value="1"/>
</dbReference>
<dbReference type="GO" id="GO:0071555">
    <property type="term" value="P:cell wall organization"/>
    <property type="evidence" value="ECO:0007669"/>
    <property type="project" value="UniProtKB-KW"/>
</dbReference>
<dbReference type="SMART" id="SM00646">
    <property type="entry name" value="Ami_3"/>
    <property type="match status" value="1"/>
</dbReference>
<evidence type="ECO:0000256" key="8">
    <source>
        <dbReference type="ARBA" id="ARBA00023316"/>
    </source>
</evidence>
<evidence type="ECO:0000256" key="5">
    <source>
        <dbReference type="ARBA" id="ARBA00022729"/>
    </source>
</evidence>
<dbReference type="RefSeq" id="WP_156472649.1">
    <property type="nucleotide sequence ID" value="NZ_CP053675.1"/>
</dbReference>
<evidence type="ECO:0000256" key="6">
    <source>
        <dbReference type="ARBA" id="ARBA00022764"/>
    </source>
</evidence>